<dbReference type="AlphaFoldDB" id="A0A0F9EQW1"/>
<evidence type="ECO:0008006" key="2">
    <source>
        <dbReference type="Google" id="ProtNLM"/>
    </source>
</evidence>
<dbReference type="EMBL" id="LAZR01026459">
    <property type="protein sequence ID" value="KKL68671.1"/>
    <property type="molecule type" value="Genomic_DNA"/>
</dbReference>
<organism evidence="1">
    <name type="scientific">marine sediment metagenome</name>
    <dbReference type="NCBI Taxonomy" id="412755"/>
    <lineage>
        <taxon>unclassified sequences</taxon>
        <taxon>metagenomes</taxon>
        <taxon>ecological metagenomes</taxon>
    </lineage>
</organism>
<accession>A0A0F9EQW1</accession>
<proteinExistence type="predicted"/>
<protein>
    <recommendedName>
        <fullName evidence="2">GH16 domain-containing protein</fullName>
    </recommendedName>
</protein>
<comment type="caution">
    <text evidence="1">The sequence shown here is derived from an EMBL/GenBank/DDBJ whole genome shotgun (WGS) entry which is preliminary data.</text>
</comment>
<evidence type="ECO:0000313" key="1">
    <source>
        <dbReference type="EMBL" id="KKL68671.1"/>
    </source>
</evidence>
<gene>
    <name evidence="1" type="ORF">LCGC14_2122640</name>
</gene>
<sequence>MSTQDATTESGFLFYSYHDTTTAALTDAEKGVLDLDVGANDNDSATIITGDNVTGLLVPVDGGYRKWWFEARFAVGTITDGAQAIFIGLTEEGQAANTKPMADDGTHAVNDIDHVGFHIDGADGDGLNFVWNLSGQTAQSTADVATISAVDTYYNVGMKYEPGDNKVHVYVNGVENVDAAFLLSHASAPLDNLAVCMSCKADGGTPVNLLVDWVRIAGEY</sequence>
<reference evidence="1" key="1">
    <citation type="journal article" date="2015" name="Nature">
        <title>Complex archaea that bridge the gap between prokaryotes and eukaryotes.</title>
        <authorList>
            <person name="Spang A."/>
            <person name="Saw J.H."/>
            <person name="Jorgensen S.L."/>
            <person name="Zaremba-Niedzwiedzka K."/>
            <person name="Martijn J."/>
            <person name="Lind A.E."/>
            <person name="van Eijk R."/>
            <person name="Schleper C."/>
            <person name="Guy L."/>
            <person name="Ettema T.J."/>
        </authorList>
    </citation>
    <scope>NUCLEOTIDE SEQUENCE</scope>
</reference>
<name>A0A0F9EQW1_9ZZZZ</name>